<proteinExistence type="predicted"/>
<keyword evidence="1" id="KW-0812">Transmembrane</keyword>
<keyword evidence="1" id="KW-1133">Transmembrane helix</keyword>
<evidence type="ECO:0000256" key="1">
    <source>
        <dbReference type="SAM" id="Phobius"/>
    </source>
</evidence>
<dbReference type="AlphaFoldDB" id="A0A6J7KQ05"/>
<name>A0A6J7KQ05_9ZZZZ</name>
<keyword evidence="1" id="KW-0472">Membrane</keyword>
<accession>A0A6J7KQ05</accession>
<reference evidence="2" key="1">
    <citation type="submission" date="2020-05" db="EMBL/GenBank/DDBJ databases">
        <authorList>
            <person name="Chiriac C."/>
            <person name="Salcher M."/>
            <person name="Ghai R."/>
            <person name="Kavagutti S V."/>
        </authorList>
    </citation>
    <scope>NUCLEOTIDE SEQUENCE</scope>
</reference>
<evidence type="ECO:0000313" key="2">
    <source>
        <dbReference type="EMBL" id="CAB4956953.1"/>
    </source>
</evidence>
<protein>
    <submittedName>
        <fullName evidence="2">Unannotated protein</fullName>
    </submittedName>
</protein>
<organism evidence="2">
    <name type="scientific">freshwater metagenome</name>
    <dbReference type="NCBI Taxonomy" id="449393"/>
    <lineage>
        <taxon>unclassified sequences</taxon>
        <taxon>metagenomes</taxon>
        <taxon>ecological metagenomes</taxon>
    </lineage>
</organism>
<sequence length="55" mass="5646">MSTVHIPRLPRLHVHRRTRTTATVADAGSRALALGGVAALVALPAGLVAVSLLLP</sequence>
<gene>
    <name evidence="2" type="ORF">UFOPK3564_03817</name>
</gene>
<dbReference type="EMBL" id="CAFBMK010000417">
    <property type="protein sequence ID" value="CAB4956953.1"/>
    <property type="molecule type" value="Genomic_DNA"/>
</dbReference>
<feature type="transmembrane region" description="Helical" evidence="1">
    <location>
        <begin position="31"/>
        <end position="54"/>
    </location>
</feature>